<dbReference type="STRING" id="1555241.A0A4P9X031"/>
<keyword evidence="14" id="KW-0496">Mitochondrion</keyword>
<evidence type="ECO:0000256" key="16">
    <source>
        <dbReference type="ARBA" id="ARBA00047493"/>
    </source>
</evidence>
<proteinExistence type="inferred from homology"/>
<dbReference type="Gene3D" id="3.40.1190.10">
    <property type="entry name" value="Mur-like, catalytic domain"/>
    <property type="match status" value="1"/>
</dbReference>
<comment type="cofactor">
    <cofactor evidence="17">
        <name>a monovalent cation</name>
        <dbReference type="ChEBI" id="CHEBI:60242"/>
    </cofactor>
    <text evidence="17">A monovalent cation.</text>
</comment>
<feature type="region of interest" description="Disordered" evidence="20">
    <location>
        <begin position="16"/>
        <end position="36"/>
    </location>
</feature>
<evidence type="ECO:0000313" key="22">
    <source>
        <dbReference type="Proteomes" id="UP000274922"/>
    </source>
</evidence>
<keyword evidence="12 18" id="KW-0067">ATP-binding</keyword>
<keyword evidence="8 17" id="KW-0436">Ligase</keyword>
<comment type="subcellular location">
    <subcellularLocation>
        <location evidence="3">Cytoplasm</location>
    </subcellularLocation>
    <subcellularLocation>
        <location evidence="1">Mitochondrion inner membrane</location>
    </subcellularLocation>
    <subcellularLocation>
        <location evidence="2">Mitochondrion matrix</location>
    </subcellularLocation>
</comment>
<evidence type="ECO:0000256" key="18">
    <source>
        <dbReference type="PIRSR" id="PIRSR038895-1"/>
    </source>
</evidence>
<dbReference type="PANTHER" id="PTHR11136">
    <property type="entry name" value="FOLYLPOLYGLUTAMATE SYNTHASE-RELATED"/>
    <property type="match status" value="1"/>
</dbReference>
<dbReference type="SUPFAM" id="SSF53244">
    <property type="entry name" value="MurD-like peptide ligases, peptide-binding domain"/>
    <property type="match status" value="1"/>
</dbReference>
<evidence type="ECO:0000256" key="2">
    <source>
        <dbReference type="ARBA" id="ARBA00004305"/>
    </source>
</evidence>
<comment type="pathway">
    <text evidence="4 17">Cofactor biosynthesis; tetrahydrofolylpolyglutamate biosynthesis.</text>
</comment>
<dbReference type="PROSITE" id="PS01011">
    <property type="entry name" value="FOLYLPOLYGLU_SYNT_1"/>
    <property type="match status" value="1"/>
</dbReference>
<dbReference type="InterPro" id="IPR018109">
    <property type="entry name" value="Folylpolyglutamate_synth_CS"/>
</dbReference>
<dbReference type="Proteomes" id="UP000274922">
    <property type="component" value="Unassembled WGS sequence"/>
</dbReference>
<dbReference type="InterPro" id="IPR023600">
    <property type="entry name" value="Folylpolyglutamate_synth_euk"/>
</dbReference>
<dbReference type="Gene3D" id="3.90.190.20">
    <property type="entry name" value="Mur ligase, C-terminal domain"/>
    <property type="match status" value="1"/>
</dbReference>
<feature type="binding site" evidence="19">
    <location>
        <position position="253"/>
    </location>
    <ligand>
        <name>Mg(2+)</name>
        <dbReference type="ChEBI" id="CHEBI:18420"/>
        <label>1</label>
    </ligand>
</feature>
<evidence type="ECO:0000313" key="21">
    <source>
        <dbReference type="EMBL" id="RKO99091.1"/>
    </source>
</evidence>
<dbReference type="InterPro" id="IPR001645">
    <property type="entry name" value="Folylpolyglutamate_synth"/>
</dbReference>
<evidence type="ECO:0000256" key="7">
    <source>
        <dbReference type="ARBA" id="ARBA00022563"/>
    </source>
</evidence>
<dbReference type="InterPro" id="IPR036615">
    <property type="entry name" value="Mur_ligase_C_dom_sf"/>
</dbReference>
<evidence type="ECO:0000256" key="6">
    <source>
        <dbReference type="ARBA" id="ARBA00022490"/>
    </source>
</evidence>
<evidence type="ECO:0000256" key="12">
    <source>
        <dbReference type="ARBA" id="ARBA00022840"/>
    </source>
</evidence>
<evidence type="ECO:0000256" key="4">
    <source>
        <dbReference type="ARBA" id="ARBA00005150"/>
    </source>
</evidence>
<dbReference type="SUPFAM" id="SSF53623">
    <property type="entry name" value="MurD-like peptide ligases, catalytic domain"/>
    <property type="match status" value="1"/>
</dbReference>
<accession>A0A4P9X031</accession>
<dbReference type="AlphaFoldDB" id="A0A4P9X031"/>
<comment type="function">
    <text evidence="17">Catalyzes conversion of folates to polyglutamate derivatives allowing concentration of folate compounds in the cell and the intracellular retention of these cofactors, which are important substrates for most of the folate-dependent enzymes that are involved in one-carbon transfer reactions involved in purine, pyrimidine and amino acid synthesis.</text>
</comment>
<dbReference type="OrthoDB" id="5212574at2759"/>
<evidence type="ECO:0000256" key="20">
    <source>
        <dbReference type="SAM" id="MobiDB-lite"/>
    </source>
</evidence>
<dbReference type="GO" id="GO:0005743">
    <property type="term" value="C:mitochondrial inner membrane"/>
    <property type="evidence" value="ECO:0007669"/>
    <property type="project" value="UniProtKB-SubCell"/>
</dbReference>
<dbReference type="GO" id="GO:0006730">
    <property type="term" value="P:one-carbon metabolic process"/>
    <property type="evidence" value="ECO:0007669"/>
    <property type="project" value="UniProtKB-KW"/>
</dbReference>
<evidence type="ECO:0000256" key="1">
    <source>
        <dbReference type="ARBA" id="ARBA00004273"/>
    </source>
</evidence>
<keyword evidence="13 19" id="KW-0460">Magnesium</keyword>
<dbReference type="EC" id="6.3.2.17" evidence="17"/>
<keyword evidence="7 17" id="KW-0554">One-carbon metabolism</keyword>
<evidence type="ECO:0000256" key="13">
    <source>
        <dbReference type="ARBA" id="ARBA00022842"/>
    </source>
</evidence>
<name>A0A4P9X031_9FUNG</name>
<dbReference type="NCBIfam" id="TIGR01499">
    <property type="entry name" value="folC"/>
    <property type="match status" value="1"/>
</dbReference>
<keyword evidence="22" id="KW-1185">Reference proteome</keyword>
<feature type="binding site" evidence="18">
    <location>
        <position position="388"/>
    </location>
    <ligand>
        <name>ATP</name>
        <dbReference type="ChEBI" id="CHEBI:30616"/>
    </ligand>
</feature>
<evidence type="ECO:0000256" key="8">
    <source>
        <dbReference type="ARBA" id="ARBA00022598"/>
    </source>
</evidence>
<feature type="compositionally biased region" description="Low complexity" evidence="20">
    <location>
        <begin position="16"/>
        <end position="26"/>
    </location>
</feature>
<evidence type="ECO:0000256" key="19">
    <source>
        <dbReference type="PIRSR" id="PIRSR038895-2"/>
    </source>
</evidence>
<gene>
    <name evidence="21" type="ORF">CXG81DRAFT_15024</name>
</gene>
<feature type="binding site" evidence="18">
    <location>
        <position position="371"/>
    </location>
    <ligand>
        <name>ATP</name>
        <dbReference type="ChEBI" id="CHEBI:30616"/>
    </ligand>
</feature>
<protein>
    <recommendedName>
        <fullName evidence="17">Folylpolyglutamate synthase</fullName>
        <ecNumber evidence="17">6.3.2.17</ecNumber>
    </recommendedName>
    <alternativeName>
        <fullName evidence="17">Folylpoly-gamma-glutamate synthetase</fullName>
    </alternativeName>
    <alternativeName>
        <fullName evidence="17">Tetrahydrofolylpolyglutamate synthase</fullName>
    </alternativeName>
</protein>
<dbReference type="EMBL" id="ML014321">
    <property type="protein sequence ID" value="RKO99091.1"/>
    <property type="molecule type" value="Genomic_DNA"/>
</dbReference>
<evidence type="ECO:0000256" key="17">
    <source>
        <dbReference type="PIRNR" id="PIRNR038895"/>
    </source>
</evidence>
<organism evidence="21 22">
    <name type="scientific">Caulochytrium protostelioides</name>
    <dbReference type="NCBI Taxonomy" id="1555241"/>
    <lineage>
        <taxon>Eukaryota</taxon>
        <taxon>Fungi</taxon>
        <taxon>Fungi incertae sedis</taxon>
        <taxon>Chytridiomycota</taxon>
        <taxon>Chytridiomycota incertae sedis</taxon>
        <taxon>Chytridiomycetes</taxon>
        <taxon>Caulochytriales</taxon>
        <taxon>Caulochytriaceae</taxon>
        <taxon>Caulochytrium</taxon>
    </lineage>
</organism>
<comment type="catalytic activity">
    <reaction evidence="16 17">
        <text>(6S)-5,6,7,8-tetrahydrofolyl-(gamma-L-Glu)(n) + L-glutamate + ATP = (6S)-5,6,7,8-tetrahydrofolyl-(gamma-L-Glu)(n+1) + ADP + phosphate + H(+)</text>
        <dbReference type="Rhea" id="RHEA:10580"/>
        <dbReference type="Rhea" id="RHEA-COMP:14738"/>
        <dbReference type="Rhea" id="RHEA-COMP:14740"/>
        <dbReference type="ChEBI" id="CHEBI:15378"/>
        <dbReference type="ChEBI" id="CHEBI:29985"/>
        <dbReference type="ChEBI" id="CHEBI:30616"/>
        <dbReference type="ChEBI" id="CHEBI:43474"/>
        <dbReference type="ChEBI" id="CHEBI:141005"/>
        <dbReference type="ChEBI" id="CHEBI:456216"/>
        <dbReference type="EC" id="6.3.2.17"/>
    </reaction>
</comment>
<keyword evidence="15" id="KW-0472">Membrane</keyword>
<dbReference type="GO" id="GO:0046872">
    <property type="term" value="F:metal ion binding"/>
    <property type="evidence" value="ECO:0007669"/>
    <property type="project" value="UniProtKB-KW"/>
</dbReference>
<evidence type="ECO:0000256" key="10">
    <source>
        <dbReference type="ARBA" id="ARBA00022741"/>
    </source>
</evidence>
<evidence type="ECO:0000256" key="9">
    <source>
        <dbReference type="ARBA" id="ARBA00022723"/>
    </source>
</evidence>
<dbReference type="GO" id="GO:0005524">
    <property type="term" value="F:ATP binding"/>
    <property type="evidence" value="ECO:0007669"/>
    <property type="project" value="UniProtKB-KW"/>
</dbReference>
<evidence type="ECO:0000256" key="3">
    <source>
        <dbReference type="ARBA" id="ARBA00004496"/>
    </source>
</evidence>
<evidence type="ECO:0000256" key="15">
    <source>
        <dbReference type="ARBA" id="ARBA00023136"/>
    </source>
</evidence>
<keyword evidence="10 18" id="KW-0547">Nucleotide-binding</keyword>
<evidence type="ECO:0000256" key="11">
    <source>
        <dbReference type="ARBA" id="ARBA00022792"/>
    </source>
</evidence>
<dbReference type="InterPro" id="IPR036565">
    <property type="entry name" value="Mur-like_cat_sf"/>
</dbReference>
<feature type="binding site" evidence="19">
    <location>
        <position position="136"/>
    </location>
    <ligand>
        <name>Mg(2+)</name>
        <dbReference type="ChEBI" id="CHEBI:18420"/>
        <label>1</label>
    </ligand>
</feature>
<keyword evidence="9 19" id="KW-0479">Metal-binding</keyword>
<sequence>MASTATGTPGATVAAAAAAAAASASPPSAPPQPQDAHDAYEQAVLALNSLQTTAAILEQVRKKGNLLNCQSIPEMQSFLSRIGVTDADLARLRIIHIAGTKGKGSTAAMVERMLRACSVPTADGRRRPLRTGLFTSPHLLTVAERIRIDGAPLPPSVFAQTFWSVWHKLEQTRHATMPNPSADPALAGTPAAQMPVPAKPNYFRYLTVMAFEAFVAHGVDVAIIECGVGGTYDATNVVPQPVVTGITSLGIDHTAVLGNTIESIAQHKAGIMKPGVPCVTTMQHAGRADAVLRAEAQRHGCADQLAVLGDAAIARLGRAVPIGLAGAHQHANAAVALTLVQRWLERAGPALHAHVPAALRAALGAVQWAGRAQTLRLPGWPACVFRIDGAHTPESLAACAAWFAGTQRAAAPSPSPSSSLPPRRALVFTCTHGRQAGTLLPALRALTFSAADADANGDPSDGRAAATFDDVVFVTSDVYEPPASPTQAAASTKVDYQNANVGARDAALPAQHEMAAAWRRLPAPAAAAMDAAVAVAGSVEAALARLMQGADRRPGAPPMEILVTGSLYLVGATLTYLEENPQAPPDR</sequence>
<dbReference type="GO" id="GO:0005759">
    <property type="term" value="C:mitochondrial matrix"/>
    <property type="evidence" value="ECO:0007669"/>
    <property type="project" value="UniProtKB-SubCell"/>
</dbReference>
<dbReference type="PIRSF" id="PIRSF038895">
    <property type="entry name" value="FPGS"/>
    <property type="match status" value="1"/>
</dbReference>
<dbReference type="GO" id="GO:0005829">
    <property type="term" value="C:cytosol"/>
    <property type="evidence" value="ECO:0007669"/>
    <property type="project" value="TreeGrafter"/>
</dbReference>
<evidence type="ECO:0000256" key="5">
    <source>
        <dbReference type="ARBA" id="ARBA00008276"/>
    </source>
</evidence>
<dbReference type="UniPathway" id="UPA00850"/>
<comment type="similarity">
    <text evidence="5 17">Belongs to the folylpolyglutamate synthase family.</text>
</comment>
<evidence type="ECO:0000256" key="14">
    <source>
        <dbReference type="ARBA" id="ARBA00023128"/>
    </source>
</evidence>
<dbReference type="PANTHER" id="PTHR11136:SF5">
    <property type="entry name" value="FOLYLPOLYGLUTAMATE SYNTHASE, MITOCHONDRIAL"/>
    <property type="match status" value="1"/>
</dbReference>
<keyword evidence="6" id="KW-0963">Cytoplasm</keyword>
<dbReference type="GO" id="GO:0004326">
    <property type="term" value="F:tetrahydrofolylpolyglutamate synthase activity"/>
    <property type="evidence" value="ECO:0007669"/>
    <property type="project" value="UniProtKB-EC"/>
</dbReference>
<reference evidence="22" key="1">
    <citation type="journal article" date="2018" name="Nat. Microbiol.">
        <title>Leveraging single-cell genomics to expand the fungal tree of life.</title>
        <authorList>
            <person name="Ahrendt S.R."/>
            <person name="Quandt C.A."/>
            <person name="Ciobanu D."/>
            <person name="Clum A."/>
            <person name="Salamov A."/>
            <person name="Andreopoulos B."/>
            <person name="Cheng J.F."/>
            <person name="Woyke T."/>
            <person name="Pelin A."/>
            <person name="Henrissat B."/>
            <person name="Reynolds N.K."/>
            <person name="Benny G.L."/>
            <person name="Smith M.E."/>
            <person name="James T.Y."/>
            <person name="Grigoriev I.V."/>
        </authorList>
    </citation>
    <scope>NUCLEOTIDE SEQUENCE [LARGE SCALE GENOMIC DNA]</scope>
    <source>
        <strain evidence="22">ATCC 52028</strain>
    </source>
</reference>
<keyword evidence="11" id="KW-0999">Mitochondrion inner membrane</keyword>
<dbReference type="PROSITE" id="PS01012">
    <property type="entry name" value="FOLYLPOLYGLU_SYNT_2"/>
    <property type="match status" value="1"/>
</dbReference>
<feature type="binding site" evidence="19">
    <location>
        <position position="225"/>
    </location>
    <ligand>
        <name>Mg(2+)</name>
        <dbReference type="ChEBI" id="CHEBI:18420"/>
        <label>1</label>
    </ligand>
</feature>